<comment type="subcellular location">
    <subcellularLocation>
        <location evidence="1">Secreted</location>
    </subcellularLocation>
</comment>
<reference evidence="10" key="1">
    <citation type="submission" date="2025-08" db="UniProtKB">
        <authorList>
            <consortium name="Ensembl"/>
        </authorList>
    </citation>
    <scope>IDENTIFICATION</scope>
</reference>
<evidence type="ECO:0000256" key="2">
    <source>
        <dbReference type="ARBA" id="ARBA00005600"/>
    </source>
</evidence>
<dbReference type="AlphaFoldDB" id="A0A8D0BBI0"/>
<comment type="similarity">
    <text evidence="2 8">Belongs to the pancreatic ribonuclease family.</text>
</comment>
<dbReference type="InterPro" id="IPR036816">
    <property type="entry name" value="RNaseA-like_dom_sf"/>
</dbReference>
<dbReference type="PROSITE" id="PS00127">
    <property type="entry name" value="RNASE_PANCREATIC"/>
    <property type="match status" value="1"/>
</dbReference>
<dbReference type="PANTHER" id="PTHR11437">
    <property type="entry name" value="RIBONUCLEASE"/>
    <property type="match status" value="1"/>
</dbReference>
<evidence type="ECO:0000256" key="3">
    <source>
        <dbReference type="ARBA" id="ARBA00022525"/>
    </source>
</evidence>
<name>A0A8D0BBI0_SALMN</name>
<keyword evidence="7" id="KW-1015">Disulfide bond</keyword>
<keyword evidence="3" id="KW-0964">Secreted</keyword>
<accession>A0A8D0BBI0</accession>
<dbReference type="Pfam" id="PF00074">
    <property type="entry name" value="RnaseA"/>
    <property type="match status" value="1"/>
</dbReference>
<reference evidence="10" key="2">
    <citation type="submission" date="2025-09" db="UniProtKB">
        <authorList>
            <consortium name="Ensembl"/>
        </authorList>
    </citation>
    <scope>IDENTIFICATION</scope>
</reference>
<dbReference type="InterPro" id="IPR023412">
    <property type="entry name" value="RNaseA_domain"/>
</dbReference>
<evidence type="ECO:0000256" key="1">
    <source>
        <dbReference type="ARBA" id="ARBA00004613"/>
    </source>
</evidence>
<dbReference type="SUPFAM" id="SSF54076">
    <property type="entry name" value="RNase A-like"/>
    <property type="match status" value="1"/>
</dbReference>
<dbReference type="GO" id="GO:0004519">
    <property type="term" value="F:endonuclease activity"/>
    <property type="evidence" value="ECO:0007669"/>
    <property type="project" value="UniProtKB-KW"/>
</dbReference>
<proteinExistence type="inferred from homology"/>
<dbReference type="GO" id="GO:0004540">
    <property type="term" value="F:RNA nuclease activity"/>
    <property type="evidence" value="ECO:0007669"/>
    <property type="project" value="TreeGrafter"/>
</dbReference>
<dbReference type="PRINTS" id="PR00794">
    <property type="entry name" value="RIBONUCLEASE"/>
</dbReference>
<keyword evidence="11" id="KW-1185">Reference proteome</keyword>
<evidence type="ECO:0000259" key="9">
    <source>
        <dbReference type="SMART" id="SM00092"/>
    </source>
</evidence>
<dbReference type="GO" id="GO:0005576">
    <property type="term" value="C:extracellular region"/>
    <property type="evidence" value="ECO:0007669"/>
    <property type="project" value="UniProtKB-SubCell"/>
</dbReference>
<evidence type="ECO:0000256" key="4">
    <source>
        <dbReference type="ARBA" id="ARBA00022722"/>
    </source>
</evidence>
<organism evidence="10 11">
    <name type="scientific">Salvator merianae</name>
    <name type="common">Argentine black and white tegu</name>
    <name type="synonym">Tupinambis merianae</name>
    <dbReference type="NCBI Taxonomy" id="96440"/>
    <lineage>
        <taxon>Eukaryota</taxon>
        <taxon>Metazoa</taxon>
        <taxon>Chordata</taxon>
        <taxon>Craniata</taxon>
        <taxon>Vertebrata</taxon>
        <taxon>Euteleostomi</taxon>
        <taxon>Lepidosauria</taxon>
        <taxon>Squamata</taxon>
        <taxon>Bifurcata</taxon>
        <taxon>Unidentata</taxon>
        <taxon>Episquamata</taxon>
        <taxon>Laterata</taxon>
        <taxon>Teiioidea</taxon>
        <taxon>Teiidae</taxon>
        <taxon>Salvator</taxon>
    </lineage>
</organism>
<keyword evidence="6 8" id="KW-0378">Hydrolase</keyword>
<sequence length="130" mass="14303">TDTDTKTSNTNTLILTLTANNSAYCDFMMTNRSLNSDNCKPRNTFINDNPDVIANVCQGDGTPYGNFTDSKLHFSMVDCNYTGGSYPKCKHGYPVHLEAILSQKDATFTKFAPAFSFTASLLCIYISRGV</sequence>
<dbReference type="Proteomes" id="UP000694421">
    <property type="component" value="Unplaced"/>
</dbReference>
<evidence type="ECO:0000256" key="8">
    <source>
        <dbReference type="RuleBase" id="RU000651"/>
    </source>
</evidence>
<dbReference type="InterPro" id="IPR001427">
    <property type="entry name" value="RNaseA"/>
</dbReference>
<evidence type="ECO:0000313" key="10">
    <source>
        <dbReference type="Ensembl" id="ENSSMRP00000005686.1"/>
    </source>
</evidence>
<feature type="domain" description="Ribonuclease A-domain" evidence="9">
    <location>
        <begin position="1"/>
        <end position="101"/>
    </location>
</feature>
<dbReference type="GO" id="GO:0003676">
    <property type="term" value="F:nucleic acid binding"/>
    <property type="evidence" value="ECO:0007669"/>
    <property type="project" value="InterPro"/>
</dbReference>
<dbReference type="Ensembl" id="ENSSMRT00000006673.1">
    <property type="protein sequence ID" value="ENSSMRP00000005686.1"/>
    <property type="gene ID" value="ENSSMRG00000004589.1"/>
</dbReference>
<dbReference type="InterPro" id="IPR023411">
    <property type="entry name" value="RNaseA_AS"/>
</dbReference>
<dbReference type="Gene3D" id="3.10.130.10">
    <property type="entry name" value="Ribonuclease A-like domain"/>
    <property type="match status" value="1"/>
</dbReference>
<dbReference type="SMART" id="SM00092">
    <property type="entry name" value="RNAse_Pc"/>
    <property type="match status" value="1"/>
</dbReference>
<evidence type="ECO:0000256" key="6">
    <source>
        <dbReference type="ARBA" id="ARBA00022801"/>
    </source>
</evidence>
<dbReference type="GO" id="GO:0016787">
    <property type="term" value="F:hydrolase activity"/>
    <property type="evidence" value="ECO:0007669"/>
    <property type="project" value="UniProtKB-KW"/>
</dbReference>
<keyword evidence="4 8" id="KW-0540">Nuclease</keyword>
<evidence type="ECO:0000256" key="5">
    <source>
        <dbReference type="ARBA" id="ARBA00022759"/>
    </source>
</evidence>
<dbReference type="GO" id="GO:0050830">
    <property type="term" value="P:defense response to Gram-positive bacterium"/>
    <property type="evidence" value="ECO:0007669"/>
    <property type="project" value="TreeGrafter"/>
</dbReference>
<protein>
    <recommendedName>
        <fullName evidence="9">Ribonuclease A-domain domain-containing protein</fullName>
    </recommendedName>
</protein>
<evidence type="ECO:0000256" key="7">
    <source>
        <dbReference type="ARBA" id="ARBA00023157"/>
    </source>
</evidence>
<dbReference type="PANTHER" id="PTHR11437:SF10">
    <property type="entry name" value="ANGIOGENIN-RELATED"/>
    <property type="match status" value="1"/>
</dbReference>
<keyword evidence="5 8" id="KW-0255">Endonuclease</keyword>
<evidence type="ECO:0000313" key="11">
    <source>
        <dbReference type="Proteomes" id="UP000694421"/>
    </source>
</evidence>